<sequence>MRRYRKISGIRKVLFIIFWMAALVLFINLDKVINMESGIKDISAVLDAEHSTPGDIELKADEYIKIYESSGWFSGSVLMAKKGEIILNKGYGMANYELGVFNTPKTKFHLGSLTKQFTAMAIMQLEEKGLLSVEDKLSKYIADYPNGNKITIHMLLTHTSGIPDYINDDDSFNSISKLPHSITQIIDRFKNKPLEFTPGKKYDYSNSGYVLLSYIIEKVSGKSYEQYLQDNIFTPLGMVNTGYDYLTPIIKDRASGYSISKGSLVNAEFFDRSNLQGADGLYSNTEDLYLWDRALYTEKLAKKETLDKIFKVYPPATAYGYGWTISDGEIKHFGKMDGFYTFISRDITNDITIIVLSNIQQVPLGAIARDLNYIAHEKDYKLPENLAVIKTIYQ</sequence>
<dbReference type="PATRIC" id="fig|36849.3.peg.4071"/>
<evidence type="ECO:0000256" key="2">
    <source>
        <dbReference type="ARBA" id="ARBA00023136"/>
    </source>
</evidence>
<evidence type="ECO:0000256" key="1">
    <source>
        <dbReference type="ARBA" id="ARBA00004370"/>
    </source>
</evidence>
<dbReference type="GO" id="GO:0016020">
    <property type="term" value="C:membrane"/>
    <property type="evidence" value="ECO:0007669"/>
    <property type="project" value="UniProtKB-SubCell"/>
</dbReference>
<dbReference type="OrthoDB" id="9797709at2"/>
<dbReference type="STRING" id="36849.OXPF_38530"/>
<dbReference type="Gene3D" id="3.40.710.10">
    <property type="entry name" value="DD-peptidase/beta-lactamase superfamily"/>
    <property type="match status" value="1"/>
</dbReference>
<reference evidence="5 6" key="1">
    <citation type="submission" date="2015-09" db="EMBL/GenBank/DDBJ databases">
        <title>Genome sequence of Oxobacter pfennigii DSM 3222.</title>
        <authorList>
            <person name="Poehlein A."/>
            <person name="Bengelsdorf F.R."/>
            <person name="Schiel-Bengelsdorf B."/>
            <person name="Duerre P."/>
            <person name="Daniel R."/>
        </authorList>
    </citation>
    <scope>NUCLEOTIDE SEQUENCE [LARGE SCALE GENOMIC DNA]</scope>
    <source>
        <strain evidence="5 6">DSM 3222</strain>
    </source>
</reference>
<accession>A0A0P8Y7W5</accession>
<dbReference type="InterPro" id="IPR012338">
    <property type="entry name" value="Beta-lactam/transpept-like"/>
</dbReference>
<protein>
    <submittedName>
        <fullName evidence="5">Putative penicillin-binding protein PbpX</fullName>
    </submittedName>
</protein>
<dbReference type="Pfam" id="PF00144">
    <property type="entry name" value="Beta-lactamase"/>
    <property type="match status" value="1"/>
</dbReference>
<keyword evidence="2 3" id="KW-0472">Membrane</keyword>
<keyword evidence="3" id="KW-0812">Transmembrane</keyword>
<dbReference type="InterPro" id="IPR001466">
    <property type="entry name" value="Beta-lactam-related"/>
</dbReference>
<evidence type="ECO:0000256" key="3">
    <source>
        <dbReference type="SAM" id="Phobius"/>
    </source>
</evidence>
<keyword evidence="6" id="KW-1185">Reference proteome</keyword>
<gene>
    <name evidence="5" type="primary">pbpX_2</name>
    <name evidence="5" type="ORF">OXPF_38530</name>
</gene>
<proteinExistence type="predicted"/>
<dbReference type="PANTHER" id="PTHR46825:SF11">
    <property type="entry name" value="PENICILLIN-BINDING PROTEIN 4"/>
    <property type="match status" value="1"/>
</dbReference>
<evidence type="ECO:0000259" key="4">
    <source>
        <dbReference type="Pfam" id="PF00144"/>
    </source>
</evidence>
<keyword evidence="3" id="KW-1133">Transmembrane helix</keyword>
<organism evidence="5 6">
    <name type="scientific">Oxobacter pfennigii</name>
    <dbReference type="NCBI Taxonomy" id="36849"/>
    <lineage>
        <taxon>Bacteria</taxon>
        <taxon>Bacillati</taxon>
        <taxon>Bacillota</taxon>
        <taxon>Clostridia</taxon>
        <taxon>Eubacteriales</taxon>
        <taxon>Clostridiaceae</taxon>
        <taxon>Oxobacter</taxon>
    </lineage>
</organism>
<dbReference type="RefSeq" id="WP_054876813.1">
    <property type="nucleotide sequence ID" value="NZ_LKET01000062.1"/>
</dbReference>
<evidence type="ECO:0000313" key="5">
    <source>
        <dbReference type="EMBL" id="KPU42676.1"/>
    </source>
</evidence>
<dbReference type="AlphaFoldDB" id="A0A0P8Y7W5"/>
<name>A0A0P8Y7W5_9CLOT</name>
<dbReference type="EMBL" id="LKET01000062">
    <property type="protein sequence ID" value="KPU42676.1"/>
    <property type="molecule type" value="Genomic_DNA"/>
</dbReference>
<comment type="subcellular location">
    <subcellularLocation>
        <location evidence="1">Membrane</location>
    </subcellularLocation>
</comment>
<feature type="domain" description="Beta-lactamase-related" evidence="4">
    <location>
        <begin position="75"/>
        <end position="362"/>
    </location>
</feature>
<evidence type="ECO:0000313" key="6">
    <source>
        <dbReference type="Proteomes" id="UP000050326"/>
    </source>
</evidence>
<dbReference type="SUPFAM" id="SSF56601">
    <property type="entry name" value="beta-lactamase/transpeptidase-like"/>
    <property type="match status" value="1"/>
</dbReference>
<comment type="caution">
    <text evidence="5">The sequence shown here is derived from an EMBL/GenBank/DDBJ whole genome shotgun (WGS) entry which is preliminary data.</text>
</comment>
<dbReference type="InterPro" id="IPR050491">
    <property type="entry name" value="AmpC-like"/>
</dbReference>
<dbReference type="Proteomes" id="UP000050326">
    <property type="component" value="Unassembled WGS sequence"/>
</dbReference>
<dbReference type="PANTHER" id="PTHR46825">
    <property type="entry name" value="D-ALANYL-D-ALANINE-CARBOXYPEPTIDASE/ENDOPEPTIDASE AMPH"/>
    <property type="match status" value="1"/>
</dbReference>
<feature type="transmembrane region" description="Helical" evidence="3">
    <location>
        <begin position="12"/>
        <end position="29"/>
    </location>
</feature>